<dbReference type="EMBL" id="QJKB01000007">
    <property type="protein sequence ID" value="PXX41455.1"/>
    <property type="molecule type" value="Genomic_DNA"/>
</dbReference>
<evidence type="ECO:0000313" key="2">
    <source>
        <dbReference type="Proteomes" id="UP000247792"/>
    </source>
</evidence>
<dbReference type="OrthoDB" id="1453393at2"/>
<gene>
    <name evidence="1" type="ORF">DFR42_107106</name>
</gene>
<protein>
    <submittedName>
        <fullName evidence="1">Uncharacterized protein</fullName>
    </submittedName>
</protein>
<sequence>MVSSASVIESNMNPTYSFTSNLFSVLPGEDDETNPACYGKELGNWLCVKFKELGYEVEELIPEDWGWCVMCRRDSYLLWVGCGSLLTETAAENFDPAVTPKPSDIIWRAFAEVEIPFFYFKSHFLSMLGKLDTKTAYEKLDRELKQILEQEPGIHFCEEP</sequence>
<comment type="caution">
    <text evidence="1">The sequence shown here is derived from an EMBL/GenBank/DDBJ whole genome shotgun (WGS) entry which is preliminary data.</text>
</comment>
<accession>A0A318J1H9</accession>
<name>A0A318J1H9_9BURK</name>
<dbReference type="RefSeq" id="WP_146218903.1">
    <property type="nucleotide sequence ID" value="NZ_QJKB01000007.1"/>
</dbReference>
<organism evidence="1 2">
    <name type="scientific">Undibacterium pigrum</name>
    <dbReference type="NCBI Taxonomy" id="401470"/>
    <lineage>
        <taxon>Bacteria</taxon>
        <taxon>Pseudomonadati</taxon>
        <taxon>Pseudomonadota</taxon>
        <taxon>Betaproteobacteria</taxon>
        <taxon>Burkholderiales</taxon>
        <taxon>Oxalobacteraceae</taxon>
        <taxon>Undibacterium</taxon>
    </lineage>
</organism>
<keyword evidence="2" id="KW-1185">Reference proteome</keyword>
<dbReference type="AlphaFoldDB" id="A0A318J1H9"/>
<reference evidence="1 2" key="1">
    <citation type="submission" date="2018-05" db="EMBL/GenBank/DDBJ databases">
        <title>Genomic Encyclopedia of Type Strains, Phase IV (KMG-IV): sequencing the most valuable type-strain genomes for metagenomic binning, comparative biology and taxonomic classification.</title>
        <authorList>
            <person name="Goeker M."/>
        </authorList>
    </citation>
    <scope>NUCLEOTIDE SEQUENCE [LARGE SCALE GENOMIC DNA]</scope>
    <source>
        <strain evidence="1 2">DSM 19792</strain>
    </source>
</reference>
<dbReference type="Proteomes" id="UP000247792">
    <property type="component" value="Unassembled WGS sequence"/>
</dbReference>
<proteinExistence type="predicted"/>
<evidence type="ECO:0000313" key="1">
    <source>
        <dbReference type="EMBL" id="PXX41455.1"/>
    </source>
</evidence>